<gene>
    <name evidence="1" type="ORF">MNBD_NITROSPIRAE01-2232</name>
</gene>
<dbReference type="AlphaFoldDB" id="A0A3B1CUI6"/>
<reference evidence="1" key="1">
    <citation type="submission" date="2018-06" db="EMBL/GenBank/DDBJ databases">
        <authorList>
            <person name="Zhirakovskaya E."/>
        </authorList>
    </citation>
    <scope>NUCLEOTIDE SEQUENCE</scope>
</reference>
<proteinExistence type="predicted"/>
<evidence type="ECO:0000313" key="1">
    <source>
        <dbReference type="EMBL" id="VAX33699.1"/>
    </source>
</evidence>
<dbReference type="EMBL" id="UOGF01000117">
    <property type="protein sequence ID" value="VAX33699.1"/>
    <property type="molecule type" value="Genomic_DNA"/>
</dbReference>
<name>A0A3B1CUI6_9ZZZZ</name>
<organism evidence="1">
    <name type="scientific">hydrothermal vent metagenome</name>
    <dbReference type="NCBI Taxonomy" id="652676"/>
    <lineage>
        <taxon>unclassified sequences</taxon>
        <taxon>metagenomes</taxon>
        <taxon>ecological metagenomes</taxon>
    </lineage>
</organism>
<accession>A0A3B1CUI6</accession>
<sequence>MKIKVFVVAAGLLASGLMGQGMSEAGGTPKASDQTLHGIGEKVGHAFKFEPFDPPMKDHLWMKTDEGKASFFHFAKVVSESGNKVLFIGDAIKGTFCAENQPEMGKTGYVHFHSAMKADGHKHGHGGKAGQKGYWLRHIALGEFDMMGIHFTPGIAHNFKATPAPSCK</sequence>
<protein>
    <submittedName>
        <fullName evidence="1">Uncharacterized protein</fullName>
    </submittedName>
</protein>